<evidence type="ECO:0000256" key="1">
    <source>
        <dbReference type="SAM" id="MobiDB-lite"/>
    </source>
</evidence>
<dbReference type="EMBL" id="MK501729">
    <property type="protein sequence ID" value="QBG78438.1"/>
    <property type="molecule type" value="Genomic_DNA"/>
</dbReference>
<dbReference type="Proteomes" id="UP000293379">
    <property type="component" value="Segment"/>
</dbReference>
<accession>A0A481S1P9</accession>
<feature type="compositionally biased region" description="Basic and acidic residues" evidence="1">
    <location>
        <begin position="82"/>
        <end position="97"/>
    </location>
</feature>
<gene>
    <name evidence="2" type="primary">47</name>
    <name evidence="2" type="ORF">PBI_WALRUS_47</name>
</gene>
<dbReference type="RefSeq" id="YP_010101697.1">
    <property type="nucleotide sequence ID" value="NC_055792.1"/>
</dbReference>
<dbReference type="GeneID" id="65119471"/>
<feature type="region of interest" description="Disordered" evidence="1">
    <location>
        <begin position="82"/>
        <end position="111"/>
    </location>
</feature>
<keyword evidence="3" id="KW-1185">Reference proteome</keyword>
<organism evidence="2 3">
    <name type="scientific">Gordonia phage Walrus</name>
    <dbReference type="NCBI Taxonomy" id="2517927"/>
    <lineage>
        <taxon>Viruses</taxon>
        <taxon>Duplodnaviria</taxon>
        <taxon>Heunggongvirae</taxon>
        <taxon>Uroviricota</taxon>
        <taxon>Caudoviricetes</taxon>
        <taxon>Jujuvirus</taxon>
        <taxon>Jujuvirus walrus</taxon>
    </lineage>
</organism>
<reference evidence="3" key="1">
    <citation type="submission" date="2019-02" db="EMBL/GenBank/DDBJ databases">
        <authorList>
            <person name="Montgomery M.T."/>
            <person name="Garlena R.A."/>
            <person name="Russell D.A."/>
            <person name="Pope W.H."/>
            <person name="Jacobs-Sera D."/>
            <person name="Hatfull G.F."/>
        </authorList>
    </citation>
    <scope>NUCLEOTIDE SEQUENCE [LARGE SCALE GENOMIC DNA]</scope>
</reference>
<dbReference type="KEGG" id="vg:65119471"/>
<evidence type="ECO:0000313" key="2">
    <source>
        <dbReference type="EMBL" id="QBG78438.1"/>
    </source>
</evidence>
<proteinExistence type="predicted"/>
<name>A0A481S1P9_9CAUD</name>
<sequence length="111" mass="11745">MIATRVVLRGSKATLDELAAFVAEARHRGVAGDATIRWGAGRGVFYVDVPVDVPAVSADEPKGCTSSSALVGTTRRVPCDLEANHDGPHIARVDDQKYGWTDADTQNGGRP</sequence>
<protein>
    <submittedName>
        <fullName evidence="2">Uncharacterized protein</fullName>
    </submittedName>
</protein>
<evidence type="ECO:0000313" key="3">
    <source>
        <dbReference type="Proteomes" id="UP000293379"/>
    </source>
</evidence>